<dbReference type="GO" id="GO:0008519">
    <property type="term" value="F:ammonium channel activity"/>
    <property type="evidence" value="ECO:0007669"/>
    <property type="project" value="InterPro"/>
</dbReference>
<keyword evidence="5 7" id="KW-0472">Membrane</keyword>
<evidence type="ECO:0000256" key="6">
    <source>
        <dbReference type="SAM" id="MobiDB-lite"/>
    </source>
</evidence>
<keyword evidence="10" id="KW-1185">Reference proteome</keyword>
<evidence type="ECO:0000256" key="3">
    <source>
        <dbReference type="ARBA" id="ARBA00022692"/>
    </source>
</evidence>
<feature type="transmembrane region" description="Helical" evidence="7">
    <location>
        <begin position="478"/>
        <end position="498"/>
    </location>
</feature>
<feature type="transmembrane region" description="Helical" evidence="7">
    <location>
        <begin position="226"/>
        <end position="249"/>
    </location>
</feature>
<dbReference type="InterPro" id="IPR002229">
    <property type="entry name" value="RhesusRHD"/>
</dbReference>
<protein>
    <recommendedName>
        <fullName evidence="8">Ammonium transporter AmtB-like domain-containing protein</fullName>
    </recommendedName>
</protein>
<dbReference type="GO" id="GO:0005886">
    <property type="term" value="C:plasma membrane"/>
    <property type="evidence" value="ECO:0007669"/>
    <property type="project" value="InterPro"/>
</dbReference>
<evidence type="ECO:0000313" key="9">
    <source>
        <dbReference type="EMBL" id="RMX37590.1"/>
    </source>
</evidence>
<proteinExistence type="inferred from homology"/>
<dbReference type="Proteomes" id="UP000275408">
    <property type="component" value="Unassembled WGS sequence"/>
</dbReference>
<dbReference type="PANTHER" id="PTHR11730">
    <property type="entry name" value="AMMONIUM TRANSPORTER"/>
    <property type="match status" value="1"/>
</dbReference>
<dbReference type="EMBL" id="RCHS01004094">
    <property type="protein sequence ID" value="RMX37590.1"/>
    <property type="molecule type" value="Genomic_DNA"/>
</dbReference>
<evidence type="ECO:0000256" key="7">
    <source>
        <dbReference type="SAM" id="Phobius"/>
    </source>
</evidence>
<feature type="domain" description="Ammonium transporter AmtB-like" evidence="8">
    <location>
        <begin position="222"/>
        <end position="611"/>
    </location>
</feature>
<accession>A0A3M6T867</accession>
<evidence type="ECO:0000256" key="5">
    <source>
        <dbReference type="ARBA" id="ARBA00023136"/>
    </source>
</evidence>
<feature type="compositionally biased region" description="Polar residues" evidence="6">
    <location>
        <begin position="198"/>
        <end position="210"/>
    </location>
</feature>
<dbReference type="FunFam" id="1.10.3430.10:FF:000012">
    <property type="entry name" value="Rh type C glycoprotein"/>
    <property type="match status" value="1"/>
</dbReference>
<evidence type="ECO:0000256" key="2">
    <source>
        <dbReference type="ARBA" id="ARBA00011036"/>
    </source>
</evidence>
<feature type="region of interest" description="Disordered" evidence="6">
    <location>
        <begin position="630"/>
        <end position="654"/>
    </location>
</feature>
<feature type="compositionally biased region" description="Acidic residues" evidence="6">
    <location>
        <begin position="630"/>
        <end position="642"/>
    </location>
</feature>
<comment type="similarity">
    <text evidence="2">Belongs to the ammonium transporter (TC 2.A.49) family. Rh subfamily.</text>
</comment>
<reference evidence="9 10" key="1">
    <citation type="journal article" date="2018" name="Sci. Rep.">
        <title>Comparative analysis of the Pocillopora damicornis genome highlights role of immune system in coral evolution.</title>
        <authorList>
            <person name="Cunning R."/>
            <person name="Bay R.A."/>
            <person name="Gillette P."/>
            <person name="Baker A.C."/>
            <person name="Traylor-Knowles N."/>
        </authorList>
    </citation>
    <scope>NUCLEOTIDE SEQUENCE [LARGE SCALE GENOMIC DNA]</scope>
    <source>
        <strain evidence="9">RSMAS</strain>
        <tissue evidence="9">Whole animal</tissue>
    </source>
</reference>
<evidence type="ECO:0000313" key="10">
    <source>
        <dbReference type="Proteomes" id="UP000275408"/>
    </source>
</evidence>
<name>A0A3M6T867_POCDA</name>
<comment type="subcellular location">
    <subcellularLocation>
        <location evidence="1">Membrane</location>
        <topology evidence="1">Multi-pass membrane protein</topology>
    </subcellularLocation>
</comment>
<feature type="transmembrane region" description="Helical" evidence="7">
    <location>
        <begin position="382"/>
        <end position="402"/>
    </location>
</feature>
<evidence type="ECO:0000259" key="8">
    <source>
        <dbReference type="Pfam" id="PF00909"/>
    </source>
</evidence>
<feature type="transmembrane region" description="Helical" evidence="7">
    <location>
        <begin position="422"/>
        <end position="442"/>
    </location>
</feature>
<dbReference type="PRINTS" id="PR00342">
    <property type="entry name" value="RHESUSRHD"/>
</dbReference>
<dbReference type="InterPro" id="IPR029020">
    <property type="entry name" value="Ammonium/urea_transptr"/>
</dbReference>
<evidence type="ECO:0000256" key="4">
    <source>
        <dbReference type="ARBA" id="ARBA00022989"/>
    </source>
</evidence>
<dbReference type="Gene3D" id="1.10.3430.10">
    <property type="entry name" value="Ammonium transporter AmtB like domains"/>
    <property type="match status" value="1"/>
</dbReference>
<feature type="transmembrane region" description="Helical" evidence="7">
    <location>
        <begin position="588"/>
        <end position="609"/>
    </location>
</feature>
<dbReference type="AlphaFoldDB" id="A0A3M6T867"/>
<sequence>MFLCCSHSGAKRAYKLYARTFIRSVSKSTPLRLWHRNRRGVECEELKKILKMGFKFSIICGIFQVLLVILFSVLVDYGQHASPPHKRKGSAGSVVNSSETLAVNDVTVYYSIEVTIFSSKLRVHNNSYCDWHSEMDDTLDSSQRQPLQVSSPSQKRTRRNGTAVKFTLVTMVFQLVLIAVFSVLVDYGGHSLPPKPVSEQTKATGSNKTVAGQKRQEPPSPNDISVYYPMFQDVHVMIYIGFGFLMTFLKKYGYGAVGYNFFIAALVTQWGTIVTGGLNQIYGEGHEHIELSIQTLVTSEFAAATVLITYGAVLGKVSRLQLLVIGILEVVFYAINELIAIEFLKYSDAGGSIIIHSFGAYFGLALSRMLHDKKVLDSPKEASVYHSDLFAMIGTVFLWMYWPSFNAALVAPDYVAQHRSVINTYFSLAAACVTTFALSPLFQREGTKWRLSMVHVQNATLAGGVAVGTASNMSISPWGALLIGCSAGALSTVGYAYLTPFLTKYTKTHDTCGVHNLHGMPGILGGIAGAVAAAHADVNKYGYDGLFNLWGARAPKINTTEYYDLVKMGVPFDAGDGRSAKAQAGYQIAGVAVALGIAIIGGIVTGFIVRWKIFDPPSQEQMYDDDDFWEVPTEEASEDVETGDGFTHEKEDKL</sequence>
<evidence type="ECO:0000256" key="1">
    <source>
        <dbReference type="ARBA" id="ARBA00004141"/>
    </source>
</evidence>
<feature type="transmembrane region" description="Helical" evidence="7">
    <location>
        <begin position="353"/>
        <end position="370"/>
    </location>
</feature>
<feature type="transmembrane region" description="Helical" evidence="7">
    <location>
        <begin position="56"/>
        <end position="78"/>
    </location>
</feature>
<feature type="region of interest" description="Disordered" evidence="6">
    <location>
        <begin position="195"/>
        <end position="220"/>
    </location>
</feature>
<dbReference type="InterPro" id="IPR024041">
    <property type="entry name" value="NH4_transpt_AmtB-like_dom"/>
</dbReference>
<dbReference type="OrthoDB" id="534912at2759"/>
<feature type="transmembrane region" description="Helical" evidence="7">
    <location>
        <begin position="293"/>
        <end position="313"/>
    </location>
</feature>
<keyword evidence="3 7" id="KW-0812">Transmembrane</keyword>
<dbReference type="SUPFAM" id="SSF111352">
    <property type="entry name" value="Ammonium transporter"/>
    <property type="match status" value="1"/>
</dbReference>
<dbReference type="Pfam" id="PF00909">
    <property type="entry name" value="Ammonium_transp"/>
    <property type="match status" value="1"/>
</dbReference>
<keyword evidence="4 7" id="KW-1133">Transmembrane helix</keyword>
<feature type="transmembrane region" description="Helical" evidence="7">
    <location>
        <begin position="454"/>
        <end position="472"/>
    </location>
</feature>
<dbReference type="GO" id="GO:0097272">
    <property type="term" value="P:ammonium homeostasis"/>
    <property type="evidence" value="ECO:0007669"/>
    <property type="project" value="TreeGrafter"/>
</dbReference>
<organism evidence="9 10">
    <name type="scientific">Pocillopora damicornis</name>
    <name type="common">Cauliflower coral</name>
    <name type="synonym">Millepora damicornis</name>
    <dbReference type="NCBI Taxonomy" id="46731"/>
    <lineage>
        <taxon>Eukaryota</taxon>
        <taxon>Metazoa</taxon>
        <taxon>Cnidaria</taxon>
        <taxon>Anthozoa</taxon>
        <taxon>Hexacorallia</taxon>
        <taxon>Scleractinia</taxon>
        <taxon>Astrocoeniina</taxon>
        <taxon>Pocilloporidae</taxon>
        <taxon>Pocillopora</taxon>
    </lineage>
</organism>
<feature type="transmembrane region" description="Helical" evidence="7">
    <location>
        <begin position="261"/>
        <end position="281"/>
    </location>
</feature>
<gene>
    <name evidence="9" type="ORF">pdam_00007869</name>
</gene>
<feature type="transmembrane region" description="Helical" evidence="7">
    <location>
        <begin position="163"/>
        <end position="185"/>
    </location>
</feature>
<dbReference type="PANTHER" id="PTHR11730:SF60">
    <property type="entry name" value="RH50, ISOFORM D"/>
    <property type="match status" value="1"/>
</dbReference>
<comment type="caution">
    <text evidence="9">The sequence shown here is derived from an EMBL/GenBank/DDBJ whole genome shotgun (WGS) entry which is preliminary data.</text>
</comment>
<feature type="transmembrane region" description="Helical" evidence="7">
    <location>
        <begin position="320"/>
        <end position="341"/>
    </location>
</feature>